<gene>
    <name evidence="2" type="ORF">g.33237</name>
</gene>
<organism evidence="2">
    <name type="scientific">Clastoptera arizonana</name>
    <name type="common">Arizona spittle bug</name>
    <dbReference type="NCBI Taxonomy" id="38151"/>
    <lineage>
        <taxon>Eukaryota</taxon>
        <taxon>Metazoa</taxon>
        <taxon>Ecdysozoa</taxon>
        <taxon>Arthropoda</taxon>
        <taxon>Hexapoda</taxon>
        <taxon>Insecta</taxon>
        <taxon>Pterygota</taxon>
        <taxon>Neoptera</taxon>
        <taxon>Paraneoptera</taxon>
        <taxon>Hemiptera</taxon>
        <taxon>Auchenorrhyncha</taxon>
        <taxon>Cercopoidea</taxon>
        <taxon>Clastopteridae</taxon>
        <taxon>Clastoptera</taxon>
    </lineage>
</organism>
<sequence length="329" mass="37028">MSYDCDQICSIDILVESVDIMNDKLKIDPSTKSRLGQTCVMFQFLHLPPLVICEEDSVNNDTPQITSIKCSQGKSCLFMPKLSDFETLPANLDVTIQILRKVNSTEDIEYVTIGNATISVGNSFTSLMKPKGIQDKNTTQTRTITGTYDLLDNESNQVGSITVFLRLSYLGPMIVTEVQFGDEDKYLFKGADTKKFYEVQGDESMRPIATRDPDKASFIKTPLGTKPYEESKDLIDQESPDYPGKRNKYGDLPPTKAFPEEKGNFTEITAEVRGHSLKIRVPRNPKKNLKKKTGNGNCNCQQLMEIQRELQEDLLKSESSKCMCPCRKN</sequence>
<dbReference type="Pfam" id="PF14924">
    <property type="entry name" value="MAP10_N"/>
    <property type="match status" value="1"/>
</dbReference>
<name>A0A1B6DD89_9HEMI</name>
<evidence type="ECO:0000313" key="2">
    <source>
        <dbReference type="EMBL" id="JAS23616.1"/>
    </source>
</evidence>
<protein>
    <submittedName>
        <fullName evidence="2">Uncharacterized protein</fullName>
    </submittedName>
</protein>
<dbReference type="AlphaFoldDB" id="A0A1B6DD89"/>
<accession>A0A1B6DD89</accession>
<proteinExistence type="predicted"/>
<reference evidence="2" key="1">
    <citation type="submission" date="2015-12" db="EMBL/GenBank/DDBJ databases">
        <title>De novo transcriptome assembly of four potential Pierce s Disease insect vectors from Arizona vineyards.</title>
        <authorList>
            <person name="Tassone E.E."/>
        </authorList>
    </citation>
    <scope>NUCLEOTIDE SEQUENCE</scope>
</reference>
<feature type="region of interest" description="Disordered" evidence="1">
    <location>
        <begin position="231"/>
        <end position="255"/>
    </location>
</feature>
<evidence type="ECO:0000256" key="1">
    <source>
        <dbReference type="SAM" id="MobiDB-lite"/>
    </source>
</evidence>
<dbReference type="EMBL" id="GEDC01013682">
    <property type="protein sequence ID" value="JAS23616.1"/>
    <property type="molecule type" value="Transcribed_RNA"/>
</dbReference>